<dbReference type="Gene3D" id="1.20.1060.10">
    <property type="entry name" value="Taq DNA Polymerase, Chain T, domain 4"/>
    <property type="match status" value="1"/>
</dbReference>
<dbReference type="GO" id="GO:0006261">
    <property type="term" value="P:DNA-templated DNA replication"/>
    <property type="evidence" value="ECO:0007669"/>
    <property type="project" value="UniProtKB-UniRule"/>
</dbReference>
<comment type="function">
    <text evidence="16">In addition to polymerase activity, this DNA polymerase exhibits 5'-3' exonuclease activity.</text>
</comment>
<dbReference type="InterPro" id="IPR018320">
    <property type="entry name" value="DNA_polymerase_1"/>
</dbReference>
<dbReference type="InterPro" id="IPR036397">
    <property type="entry name" value="RNaseH_sf"/>
</dbReference>
<dbReference type="Gene3D" id="3.30.70.370">
    <property type="match status" value="1"/>
</dbReference>
<evidence type="ECO:0000256" key="2">
    <source>
        <dbReference type="ARBA" id="ARBA00012417"/>
    </source>
</evidence>
<evidence type="ECO:0000256" key="5">
    <source>
        <dbReference type="ARBA" id="ARBA00022695"/>
    </source>
</evidence>
<keyword evidence="5 16" id="KW-0548">Nucleotidyltransferase</keyword>
<dbReference type="AlphaFoldDB" id="A0A6F8ZGP6"/>
<evidence type="ECO:0000256" key="8">
    <source>
        <dbReference type="ARBA" id="ARBA00022763"/>
    </source>
</evidence>
<comment type="catalytic activity">
    <reaction evidence="14 16">
        <text>DNA(n) + a 2'-deoxyribonucleoside 5'-triphosphate = DNA(n+1) + diphosphate</text>
        <dbReference type="Rhea" id="RHEA:22508"/>
        <dbReference type="Rhea" id="RHEA-COMP:17339"/>
        <dbReference type="Rhea" id="RHEA-COMP:17340"/>
        <dbReference type="ChEBI" id="CHEBI:33019"/>
        <dbReference type="ChEBI" id="CHEBI:61560"/>
        <dbReference type="ChEBI" id="CHEBI:173112"/>
        <dbReference type="EC" id="2.7.7.7"/>
    </reaction>
</comment>
<dbReference type="InterPro" id="IPR001098">
    <property type="entry name" value="DNA-dir_DNA_pol_A_palm_dom"/>
</dbReference>
<dbReference type="FunFam" id="1.20.1060.10:FF:000001">
    <property type="entry name" value="DNA polymerase I"/>
    <property type="match status" value="1"/>
</dbReference>
<dbReference type="FunFam" id="1.10.150.20:FF:000002">
    <property type="entry name" value="DNA polymerase I"/>
    <property type="match status" value="1"/>
</dbReference>
<evidence type="ECO:0000256" key="13">
    <source>
        <dbReference type="ARBA" id="ARBA00023204"/>
    </source>
</evidence>
<dbReference type="GO" id="GO:0003887">
    <property type="term" value="F:DNA-directed DNA polymerase activity"/>
    <property type="evidence" value="ECO:0007669"/>
    <property type="project" value="UniProtKB-UniRule"/>
</dbReference>
<dbReference type="InterPro" id="IPR019760">
    <property type="entry name" value="DNA-dir_DNA_pol_A_CS"/>
</dbReference>
<evidence type="ECO:0000259" key="19">
    <source>
        <dbReference type="SMART" id="SM00482"/>
    </source>
</evidence>
<dbReference type="NCBIfam" id="TIGR00593">
    <property type="entry name" value="pola"/>
    <property type="match status" value="1"/>
</dbReference>
<keyword evidence="11 16" id="KW-0239">DNA-directed DNA polymerase</keyword>
<evidence type="ECO:0000256" key="3">
    <source>
        <dbReference type="ARBA" id="ARBA00020311"/>
    </source>
</evidence>
<evidence type="ECO:0000256" key="4">
    <source>
        <dbReference type="ARBA" id="ARBA00022679"/>
    </source>
</evidence>
<keyword evidence="4 16" id="KW-0808">Transferase</keyword>
<dbReference type="InterPro" id="IPR020046">
    <property type="entry name" value="5-3_exonucl_a-hlix_arch_N"/>
</dbReference>
<dbReference type="EC" id="2.7.7.7" evidence="2 15"/>
<evidence type="ECO:0000256" key="11">
    <source>
        <dbReference type="ARBA" id="ARBA00022932"/>
    </source>
</evidence>
<dbReference type="Pfam" id="PF02739">
    <property type="entry name" value="5_3_exonuc_N"/>
    <property type="match status" value="1"/>
</dbReference>
<dbReference type="CDD" id="cd08637">
    <property type="entry name" value="DNA_pol_A_pol_I_C"/>
    <property type="match status" value="1"/>
</dbReference>
<evidence type="ECO:0000256" key="17">
    <source>
        <dbReference type="SAM" id="MobiDB-lite"/>
    </source>
</evidence>
<evidence type="ECO:0000256" key="6">
    <source>
        <dbReference type="ARBA" id="ARBA00022705"/>
    </source>
</evidence>
<dbReference type="Gene3D" id="3.40.50.1010">
    <property type="entry name" value="5'-nuclease"/>
    <property type="match status" value="1"/>
</dbReference>
<dbReference type="InterPro" id="IPR043502">
    <property type="entry name" value="DNA/RNA_pol_sf"/>
</dbReference>
<evidence type="ECO:0000256" key="9">
    <source>
        <dbReference type="ARBA" id="ARBA00022801"/>
    </source>
</evidence>
<feature type="region of interest" description="Disordered" evidence="17">
    <location>
        <begin position="300"/>
        <end position="319"/>
    </location>
</feature>
<keyword evidence="8 16" id="KW-0227">DNA damage</keyword>
<keyword evidence="6 16" id="KW-0235">DNA replication</keyword>
<feature type="domain" description="DNA-directed DNA polymerase family A palm" evidence="19">
    <location>
        <begin position="617"/>
        <end position="823"/>
    </location>
</feature>
<evidence type="ECO:0000313" key="20">
    <source>
        <dbReference type="EMBL" id="CAB1128635.1"/>
    </source>
</evidence>
<dbReference type="InterPro" id="IPR029060">
    <property type="entry name" value="PIN-like_dom_sf"/>
</dbReference>
<dbReference type="Pfam" id="PF00476">
    <property type="entry name" value="DNA_pol_A"/>
    <property type="match status" value="1"/>
</dbReference>
<evidence type="ECO:0000313" key="21">
    <source>
        <dbReference type="Proteomes" id="UP000503399"/>
    </source>
</evidence>
<dbReference type="Pfam" id="PF01367">
    <property type="entry name" value="5_3_exonuc"/>
    <property type="match status" value="1"/>
</dbReference>
<protein>
    <recommendedName>
        <fullName evidence="3 15">DNA polymerase I</fullName>
        <ecNumber evidence="2 15">2.7.7.7</ecNumber>
    </recommendedName>
</protein>
<keyword evidence="12 16" id="KW-0238">DNA-binding</keyword>
<dbReference type="InterPro" id="IPR008918">
    <property type="entry name" value="HhH2"/>
</dbReference>
<evidence type="ECO:0000256" key="14">
    <source>
        <dbReference type="ARBA" id="ARBA00049244"/>
    </source>
</evidence>
<dbReference type="GO" id="GO:0003677">
    <property type="term" value="F:DNA binding"/>
    <property type="evidence" value="ECO:0007669"/>
    <property type="project" value="UniProtKB-UniRule"/>
</dbReference>
<dbReference type="SUPFAM" id="SSF56672">
    <property type="entry name" value="DNA/RNA polymerases"/>
    <property type="match status" value="1"/>
</dbReference>
<dbReference type="PROSITE" id="PS00447">
    <property type="entry name" value="DNA_POLYMERASE_A"/>
    <property type="match status" value="1"/>
</dbReference>
<proteinExistence type="inferred from homology"/>
<evidence type="ECO:0000256" key="16">
    <source>
        <dbReference type="RuleBase" id="RU004460"/>
    </source>
</evidence>
<accession>A0A6F8ZGP6</accession>
<dbReference type="Gene3D" id="3.30.420.10">
    <property type="entry name" value="Ribonuclease H-like superfamily/Ribonuclease H"/>
    <property type="match status" value="1"/>
</dbReference>
<name>A0A6F8ZGP6_9FIRM</name>
<keyword evidence="9 16" id="KW-0378">Hydrolase</keyword>
<keyword evidence="13 16" id="KW-0234">DNA repair</keyword>
<keyword evidence="10 16" id="KW-0269">Exonuclease</keyword>
<dbReference type="SMART" id="SM00279">
    <property type="entry name" value="HhH2"/>
    <property type="match status" value="1"/>
</dbReference>
<dbReference type="InterPro" id="IPR002298">
    <property type="entry name" value="DNA_polymerase_A"/>
</dbReference>
<dbReference type="Proteomes" id="UP000503399">
    <property type="component" value="Chromosome"/>
</dbReference>
<dbReference type="Gene3D" id="1.10.150.20">
    <property type="entry name" value="5' to 3' exonuclease, C-terminal subdomain"/>
    <property type="match status" value="2"/>
</dbReference>
<evidence type="ECO:0000256" key="7">
    <source>
        <dbReference type="ARBA" id="ARBA00022722"/>
    </source>
</evidence>
<dbReference type="SUPFAM" id="SSF88723">
    <property type="entry name" value="PIN domain-like"/>
    <property type="match status" value="1"/>
</dbReference>
<reference evidence="20 21" key="1">
    <citation type="submission" date="2020-02" db="EMBL/GenBank/DDBJ databases">
        <authorList>
            <person name="Hogendoorn C."/>
        </authorList>
    </citation>
    <scope>NUCLEOTIDE SEQUENCE [LARGE SCALE GENOMIC DNA]</scope>
    <source>
        <strain evidence="20">R501</strain>
    </source>
</reference>
<dbReference type="FunFam" id="3.40.50.1010:FF:000001">
    <property type="entry name" value="DNA polymerase I"/>
    <property type="match status" value="1"/>
</dbReference>
<gene>
    <name evidence="16 20" type="primary">polA</name>
    <name evidence="20" type="ORF">R50_1129</name>
</gene>
<evidence type="ECO:0000259" key="18">
    <source>
        <dbReference type="SMART" id="SM00475"/>
    </source>
</evidence>
<dbReference type="CDD" id="cd09898">
    <property type="entry name" value="H3TH_53EXO"/>
    <property type="match status" value="1"/>
</dbReference>
<sequence length="869" mass="95287">MGSRNEAGLAAAPAATTRPVLLAVDGHSLLFRAYHAMPPLTRSDGLPTGALLGFANMLLRVIREAQPQAVVVCWDSGRPTFRHAVYPAYKATRQEAPPEFRQQVELAHQLLDALGIPRLAEPGFEADDLLGSLARRAREAGWEVRIVTGDRDLLQLVQPGVEVWLTAAGLKAVERMDAAAVRRKLGVDPGQVPDLKGLMGDPSDNLPGVPGVGQKTAVALLQRFPDLEALFAGLDGVEPRVRRRLEGQEAVARQSRDLATIRQDVPVPWPPAAAPFQLRATPEALAFLESMEMRTVAERLKDREQPEAPAATALPDPVPEPPAAVPEWTAWPTEAAAVALLPDGDAGWWGFAPGRGSGRWPRPALPEAGGQRRAGWGVKAFWRQAWEGRRPEPALSDDVKIMAYLANPERSRYELDDLLADAGLTGAEGRDPGRRVAGLYRLWERLDAELAAAGMGRLYREVELPLIPILARMEAVGIRIDRDRLVAIGEALAADIARTQARIYELAGTEFNINSPQQLADVLFSKLGLPSGKRTKTGFSTDAETLEQLAPAHPVVAEILTFRQLVKLRGTYVDGLLPLIDAEGRVHTTFHQTGTATGRLSSSDPNLQNIPVRLPLGRQLRSVFLPSPGRVLLSADYSQIELRMLAHLSGDPGLIEAFRSGEDFHRRTAAEIFGLDPAAVDETWRSRAKAVNFGIVYGISDFGLARDTGVSREEARDYIERYFARYPRLKAYLEELKEQARTRGYSTTILGRRRPLRDIHSQNRMRRQYAERMAMNSVIQGSAADLIKVAMVRLAEAFRERGLKAELVLQVHDELIWDTPLEEVPAVAELAAVHMTSALPLAVPLQVDLKAGDNWEAMHPIGEPAPPGT</sequence>
<dbReference type="CDD" id="cd09859">
    <property type="entry name" value="PIN_53EXO"/>
    <property type="match status" value="1"/>
</dbReference>
<evidence type="ECO:0000256" key="10">
    <source>
        <dbReference type="ARBA" id="ARBA00022839"/>
    </source>
</evidence>
<dbReference type="SUPFAM" id="SSF47807">
    <property type="entry name" value="5' to 3' exonuclease, C-terminal subdomain"/>
    <property type="match status" value="1"/>
</dbReference>
<keyword evidence="7" id="KW-0540">Nuclease</keyword>
<dbReference type="GO" id="GO:0008409">
    <property type="term" value="F:5'-3' exonuclease activity"/>
    <property type="evidence" value="ECO:0007669"/>
    <property type="project" value="UniProtKB-UniRule"/>
</dbReference>
<dbReference type="EMBL" id="LR778114">
    <property type="protein sequence ID" value="CAB1128635.1"/>
    <property type="molecule type" value="Genomic_DNA"/>
</dbReference>
<dbReference type="SMART" id="SM00482">
    <property type="entry name" value="POLAc"/>
    <property type="match status" value="1"/>
</dbReference>
<evidence type="ECO:0000256" key="1">
    <source>
        <dbReference type="ARBA" id="ARBA00007705"/>
    </source>
</evidence>
<comment type="similarity">
    <text evidence="1 16">Belongs to the DNA polymerase type-A family.</text>
</comment>
<comment type="subunit">
    <text evidence="16">Single-chain monomer with multiple functions.</text>
</comment>
<keyword evidence="21" id="KW-1185">Reference proteome</keyword>
<evidence type="ECO:0000256" key="15">
    <source>
        <dbReference type="NCBIfam" id="TIGR00593"/>
    </source>
</evidence>
<dbReference type="PANTHER" id="PTHR10133">
    <property type="entry name" value="DNA POLYMERASE I"/>
    <property type="match status" value="1"/>
</dbReference>
<dbReference type="GO" id="GO:0006302">
    <property type="term" value="P:double-strand break repair"/>
    <property type="evidence" value="ECO:0007669"/>
    <property type="project" value="TreeGrafter"/>
</dbReference>
<feature type="domain" description="5'-3' exonuclease" evidence="18">
    <location>
        <begin position="17"/>
        <end position="277"/>
    </location>
</feature>
<organism evidence="20 21">
    <name type="scientific">Candidatus Hydrogenisulfobacillus filiaventi</name>
    <dbReference type="NCBI Taxonomy" id="2707344"/>
    <lineage>
        <taxon>Bacteria</taxon>
        <taxon>Bacillati</taxon>
        <taxon>Bacillota</taxon>
        <taxon>Clostridia</taxon>
        <taxon>Eubacteriales</taxon>
        <taxon>Clostridiales Family XVII. Incertae Sedis</taxon>
        <taxon>Candidatus Hydrogenisulfobacillus</taxon>
    </lineage>
</organism>
<dbReference type="InterPro" id="IPR036279">
    <property type="entry name" value="5-3_exonuclease_C_sf"/>
</dbReference>
<dbReference type="FunFam" id="1.10.150.20:FF:000003">
    <property type="entry name" value="DNA polymerase I"/>
    <property type="match status" value="1"/>
</dbReference>
<dbReference type="PRINTS" id="PR00868">
    <property type="entry name" value="DNAPOLI"/>
</dbReference>
<dbReference type="InterPro" id="IPR002421">
    <property type="entry name" value="5-3_exonuclease"/>
</dbReference>
<dbReference type="CDD" id="cd06140">
    <property type="entry name" value="DNA_polA_I_Bacillus_like_exo"/>
    <property type="match status" value="1"/>
</dbReference>
<dbReference type="KEGG" id="hfv:R50_1129"/>
<dbReference type="SMART" id="SM00475">
    <property type="entry name" value="53EXOc"/>
    <property type="match status" value="1"/>
</dbReference>
<dbReference type="InterPro" id="IPR020045">
    <property type="entry name" value="DNA_polI_H3TH"/>
</dbReference>
<dbReference type="PANTHER" id="PTHR10133:SF27">
    <property type="entry name" value="DNA POLYMERASE NU"/>
    <property type="match status" value="1"/>
</dbReference>
<evidence type="ECO:0000256" key="12">
    <source>
        <dbReference type="ARBA" id="ARBA00023125"/>
    </source>
</evidence>